<proteinExistence type="predicted"/>
<dbReference type="SUPFAM" id="SSF54593">
    <property type="entry name" value="Glyoxalase/Bleomycin resistance protein/Dihydroxybiphenyl dioxygenase"/>
    <property type="match status" value="1"/>
</dbReference>
<accession>M2WDP1</accession>
<dbReference type="CDD" id="cd06588">
    <property type="entry name" value="PhnB_like"/>
    <property type="match status" value="1"/>
</dbReference>
<dbReference type="EMBL" id="ANHZ02000011">
    <property type="protein sequence ID" value="EME36627.1"/>
    <property type="molecule type" value="Genomic_DNA"/>
</dbReference>
<reference evidence="1 2" key="1">
    <citation type="journal article" date="2014" name="Genome Announc.">
        <title>Draft Genome Sequence of Kocuria palustris PEL.</title>
        <authorList>
            <person name="Sharma G."/>
            <person name="Khatri I."/>
            <person name="Subramanian S."/>
        </authorList>
    </citation>
    <scope>NUCLEOTIDE SEQUENCE [LARGE SCALE GENOMIC DNA]</scope>
    <source>
        <strain evidence="1 2">PEL</strain>
    </source>
</reference>
<dbReference type="Gene3D" id="3.10.180.10">
    <property type="entry name" value="2,3-Dihydroxybiphenyl 1,2-Dioxygenase, domain 1"/>
    <property type="match status" value="1"/>
</dbReference>
<dbReference type="PANTHER" id="PTHR33990">
    <property type="entry name" value="PROTEIN YJDN-RELATED"/>
    <property type="match status" value="1"/>
</dbReference>
<evidence type="ECO:0008006" key="3">
    <source>
        <dbReference type="Google" id="ProtNLM"/>
    </source>
</evidence>
<protein>
    <recommendedName>
        <fullName evidence="3">PhnB-like domain-containing protein</fullName>
    </recommendedName>
</protein>
<gene>
    <name evidence="1" type="ORF">C884_00301</name>
</gene>
<dbReference type="RefSeq" id="WP_006214716.1">
    <property type="nucleotide sequence ID" value="NZ_ANHZ02000011.1"/>
</dbReference>
<organism evidence="1 2">
    <name type="scientific">Kocuria palustris PEL</name>
    <dbReference type="NCBI Taxonomy" id="1236550"/>
    <lineage>
        <taxon>Bacteria</taxon>
        <taxon>Bacillati</taxon>
        <taxon>Actinomycetota</taxon>
        <taxon>Actinomycetes</taxon>
        <taxon>Micrococcales</taxon>
        <taxon>Micrococcaceae</taxon>
        <taxon>Kocuria</taxon>
    </lineage>
</organism>
<dbReference type="PANTHER" id="PTHR33990:SF1">
    <property type="entry name" value="PROTEIN YJDN"/>
    <property type="match status" value="1"/>
</dbReference>
<dbReference type="AlphaFoldDB" id="M2WDP1"/>
<name>M2WDP1_9MICC</name>
<evidence type="ECO:0000313" key="1">
    <source>
        <dbReference type="EMBL" id="EME36627.1"/>
    </source>
</evidence>
<dbReference type="InterPro" id="IPR029068">
    <property type="entry name" value="Glyas_Bleomycin-R_OHBP_Dase"/>
</dbReference>
<sequence length="123" mass="13187">MTAALRPYLNFPGNAREAFEFYGEVLGGTPKLATFADFGAVPADSEHADKIMHGALEIDDLNRLYVSDFVEGMAPGEFVKGNDVTLALMGEDSDEQRLTAIFDALADGGTVTFPLGKQVWGAI</sequence>
<dbReference type="Proteomes" id="UP000009877">
    <property type="component" value="Unassembled WGS sequence"/>
</dbReference>
<keyword evidence="2" id="KW-1185">Reference proteome</keyword>
<comment type="caution">
    <text evidence="1">The sequence shown here is derived from an EMBL/GenBank/DDBJ whole genome shotgun (WGS) entry which is preliminary data.</text>
</comment>
<evidence type="ECO:0000313" key="2">
    <source>
        <dbReference type="Proteomes" id="UP000009877"/>
    </source>
</evidence>
<dbReference type="STRING" id="71999.KPaMU14_01835"/>
<dbReference type="InterPro" id="IPR028973">
    <property type="entry name" value="PhnB-like"/>
</dbReference>